<dbReference type="Proteomes" id="UP000271626">
    <property type="component" value="Chromosome"/>
</dbReference>
<organism evidence="1 2">
    <name type="scientific">Tsukamurella paurometabola</name>
    <name type="common">Corynebacterium paurometabolum</name>
    <dbReference type="NCBI Taxonomy" id="2061"/>
    <lineage>
        <taxon>Bacteria</taxon>
        <taxon>Bacillati</taxon>
        <taxon>Actinomycetota</taxon>
        <taxon>Actinomycetes</taxon>
        <taxon>Mycobacteriales</taxon>
        <taxon>Tsukamurellaceae</taxon>
        <taxon>Tsukamurella</taxon>
    </lineage>
</organism>
<dbReference type="SUPFAM" id="SSF50494">
    <property type="entry name" value="Trypsin-like serine proteases"/>
    <property type="match status" value="1"/>
</dbReference>
<reference evidence="1 2" key="1">
    <citation type="submission" date="2018-12" db="EMBL/GenBank/DDBJ databases">
        <authorList>
            <consortium name="Pathogen Informatics"/>
        </authorList>
    </citation>
    <scope>NUCLEOTIDE SEQUENCE [LARGE SCALE GENOMIC DNA]</scope>
    <source>
        <strain evidence="1 2">NCTC10741</strain>
    </source>
</reference>
<dbReference type="EMBL" id="LR131273">
    <property type="protein sequence ID" value="VDR40396.1"/>
    <property type="molecule type" value="Genomic_DNA"/>
</dbReference>
<accession>A0A3P8MDI1</accession>
<dbReference type="InterPro" id="IPR043504">
    <property type="entry name" value="Peptidase_S1_PA_chymotrypsin"/>
</dbReference>
<sequence>MGSTVVQQGTSGTDASCTAGWPVFDAKDRVGFLTAGHCDANPGGVTWMYLDANRSQKRMLNAYERSVGTVSNGTKLDAAVFFLTPEQQANRDYANTVTKTVRIKDYLSPAQTKAMPVGTPVCMMGGRAGTTCGPLISATDYDIEWGGYAIQGDSGAGVFVVDANMNAYAIGLLSSGPDDYHNRATHIEPVLKRWGLKMMTTPAN</sequence>
<dbReference type="AlphaFoldDB" id="A0A3P8MDI1"/>
<dbReference type="InterPro" id="IPR009003">
    <property type="entry name" value="Peptidase_S1_PA"/>
</dbReference>
<proteinExistence type="predicted"/>
<dbReference type="Gene3D" id="2.40.10.10">
    <property type="entry name" value="Trypsin-like serine proteases"/>
    <property type="match status" value="2"/>
</dbReference>
<gene>
    <name evidence="1" type="ORF">NCTC10741_03554</name>
</gene>
<evidence type="ECO:0000313" key="2">
    <source>
        <dbReference type="Proteomes" id="UP000271626"/>
    </source>
</evidence>
<evidence type="ECO:0008006" key="3">
    <source>
        <dbReference type="Google" id="ProtNLM"/>
    </source>
</evidence>
<protein>
    <recommendedName>
        <fullName evidence="3">Trypsin</fullName>
    </recommendedName>
</protein>
<evidence type="ECO:0000313" key="1">
    <source>
        <dbReference type="EMBL" id="VDR40396.1"/>
    </source>
</evidence>
<name>A0A3P8MDI1_TSUPA</name>